<dbReference type="Proteomes" id="UP001163046">
    <property type="component" value="Unassembled WGS sequence"/>
</dbReference>
<gene>
    <name evidence="1" type="ORF">OS493_037755</name>
</gene>
<proteinExistence type="predicted"/>
<organism evidence="1 2">
    <name type="scientific">Desmophyllum pertusum</name>
    <dbReference type="NCBI Taxonomy" id="174260"/>
    <lineage>
        <taxon>Eukaryota</taxon>
        <taxon>Metazoa</taxon>
        <taxon>Cnidaria</taxon>
        <taxon>Anthozoa</taxon>
        <taxon>Hexacorallia</taxon>
        <taxon>Scleractinia</taxon>
        <taxon>Caryophylliina</taxon>
        <taxon>Caryophylliidae</taxon>
        <taxon>Desmophyllum</taxon>
    </lineage>
</organism>
<dbReference type="AlphaFoldDB" id="A0A9W9ZWU1"/>
<reference evidence="1" key="1">
    <citation type="submission" date="2023-01" db="EMBL/GenBank/DDBJ databases">
        <title>Genome assembly of the deep-sea coral Lophelia pertusa.</title>
        <authorList>
            <person name="Herrera S."/>
            <person name="Cordes E."/>
        </authorList>
    </citation>
    <scope>NUCLEOTIDE SEQUENCE</scope>
    <source>
        <strain evidence="1">USNM1676648</strain>
        <tissue evidence="1">Polyp</tissue>
    </source>
</reference>
<protein>
    <submittedName>
        <fullName evidence="1">Uncharacterized protein</fullName>
    </submittedName>
</protein>
<accession>A0A9W9ZWU1</accession>
<name>A0A9W9ZWU1_9CNID</name>
<sequence>MRNIQDRLFSYWFNGGNLNQSVERSTRRGKTFQIVIGLIAEKSLPQKVHTHLAAYDTFVTYELLGNGMV</sequence>
<comment type="caution">
    <text evidence="1">The sequence shown here is derived from an EMBL/GenBank/DDBJ whole genome shotgun (WGS) entry which is preliminary data.</text>
</comment>
<keyword evidence="2" id="KW-1185">Reference proteome</keyword>
<evidence type="ECO:0000313" key="1">
    <source>
        <dbReference type="EMBL" id="KAJ7388418.1"/>
    </source>
</evidence>
<dbReference type="EMBL" id="MU825472">
    <property type="protein sequence ID" value="KAJ7388418.1"/>
    <property type="molecule type" value="Genomic_DNA"/>
</dbReference>
<evidence type="ECO:0000313" key="2">
    <source>
        <dbReference type="Proteomes" id="UP001163046"/>
    </source>
</evidence>